<sequence>MNQPSAFATFKTKGEYVYRTSAYIQWGTSSESLGSCLLLNPGSSTLFRERPAPQHAIMGQTTIDPTMHQLIKMTEAIYSSKAEQGKLEGRLHIYNLFSLQNPQAKDAISLFEALLLAGQTALDEHITRSHELVKHPWMLLGWGCVAKSSRLLTSLKEMWLREIAAAGVPVFGKPCASGRNYYHPCPQLHAMRELILRDLVALHDLAVPSIRR</sequence>
<proteinExistence type="predicted"/>
<accession>A0ABX7FP40</accession>
<protein>
    <recommendedName>
        <fullName evidence="3">DUF1643 domain-containing protein</fullName>
    </recommendedName>
</protein>
<reference evidence="1 2" key="1">
    <citation type="submission" date="2021-01" db="EMBL/GenBank/DDBJ databases">
        <title>Identification of strong promoters based on the transcriptome of Brevibacillus choshinensis.</title>
        <authorList>
            <person name="Yao D."/>
            <person name="Zhang K."/>
            <person name="Wu J."/>
        </authorList>
    </citation>
    <scope>NUCLEOTIDE SEQUENCE [LARGE SCALE GENOMIC DNA]</scope>
    <source>
        <strain evidence="1 2">HPD31-SP3</strain>
    </source>
</reference>
<dbReference type="Proteomes" id="UP000596248">
    <property type="component" value="Chromosome"/>
</dbReference>
<organism evidence="1 2">
    <name type="scientific">Brevibacillus choshinensis</name>
    <dbReference type="NCBI Taxonomy" id="54911"/>
    <lineage>
        <taxon>Bacteria</taxon>
        <taxon>Bacillati</taxon>
        <taxon>Bacillota</taxon>
        <taxon>Bacilli</taxon>
        <taxon>Bacillales</taxon>
        <taxon>Paenibacillaceae</taxon>
        <taxon>Brevibacillus</taxon>
    </lineage>
</organism>
<evidence type="ECO:0000313" key="2">
    <source>
        <dbReference type="Proteomes" id="UP000596248"/>
    </source>
</evidence>
<dbReference type="EMBL" id="CP069127">
    <property type="protein sequence ID" value="QRG67454.1"/>
    <property type="molecule type" value="Genomic_DNA"/>
</dbReference>
<name>A0ABX7FP40_BRECH</name>
<evidence type="ECO:0000313" key="1">
    <source>
        <dbReference type="EMBL" id="QRG67454.1"/>
    </source>
</evidence>
<dbReference type="RefSeq" id="WP_203354509.1">
    <property type="nucleotide sequence ID" value="NZ_CP069127.1"/>
</dbReference>
<gene>
    <name evidence="1" type="ORF">JNE38_29170</name>
</gene>
<keyword evidence="2" id="KW-1185">Reference proteome</keyword>
<evidence type="ECO:0008006" key="3">
    <source>
        <dbReference type="Google" id="ProtNLM"/>
    </source>
</evidence>